<protein>
    <recommendedName>
        <fullName evidence="4">DUF4234 domain-containing protein</fullName>
    </recommendedName>
</protein>
<reference evidence="2 3" key="1">
    <citation type="submission" date="2016-10" db="EMBL/GenBank/DDBJ databases">
        <title>Pseudomonas lactis sp. nov. and Pseudomonas paralactis sp. nov., isolated from bovine raw milk.</title>
        <authorList>
            <person name="Von Neubeck M."/>
            <person name="Huptas C."/>
            <person name="Glueck C."/>
            <person name="Krewinkel M."/>
            <person name="Stoeckel M."/>
            <person name="Stressler T."/>
            <person name="Fischer L."/>
            <person name="Hinrichs J."/>
            <person name="Scherer S."/>
            <person name="Wenning M."/>
        </authorList>
    </citation>
    <scope>NUCLEOTIDE SEQUENCE [LARGE SCALE GENOMIC DNA]</scope>
    <source>
        <strain evidence="2 3">DSM 17516</strain>
    </source>
</reference>
<feature type="transmembrane region" description="Helical" evidence="1">
    <location>
        <begin position="31"/>
        <end position="48"/>
    </location>
</feature>
<keyword evidence="1" id="KW-0472">Membrane</keyword>
<keyword evidence="1" id="KW-1133">Transmembrane helix</keyword>
<dbReference type="AlphaFoldDB" id="A0A1V2JZH5"/>
<feature type="transmembrane region" description="Helical" evidence="1">
    <location>
        <begin position="169"/>
        <end position="190"/>
    </location>
</feature>
<proteinExistence type="predicted"/>
<evidence type="ECO:0008006" key="4">
    <source>
        <dbReference type="Google" id="ProtNLM"/>
    </source>
</evidence>
<accession>A0A1V2JZH5</accession>
<evidence type="ECO:0000313" key="2">
    <source>
        <dbReference type="EMBL" id="ONH50525.1"/>
    </source>
</evidence>
<evidence type="ECO:0000313" key="3">
    <source>
        <dbReference type="Proteomes" id="UP000189295"/>
    </source>
</evidence>
<comment type="caution">
    <text evidence="2">The sequence shown here is derived from an EMBL/GenBank/DDBJ whole genome shotgun (WGS) entry which is preliminary data.</text>
</comment>
<dbReference type="Proteomes" id="UP000189295">
    <property type="component" value="Unassembled WGS sequence"/>
</dbReference>
<name>A0A1V2JZH5_PSECE</name>
<evidence type="ECO:0000256" key="1">
    <source>
        <dbReference type="SAM" id="Phobius"/>
    </source>
</evidence>
<dbReference type="RefSeq" id="WP_076954541.1">
    <property type="nucleotide sequence ID" value="NZ_MNPW01000015.1"/>
</dbReference>
<feature type="transmembrane region" description="Helical" evidence="1">
    <location>
        <begin position="60"/>
        <end position="79"/>
    </location>
</feature>
<keyword evidence="1" id="KW-0812">Transmembrane</keyword>
<dbReference type="OrthoDB" id="8750132at2"/>
<sequence length="192" mass="21912">MTDNLYAPPTAPLTKETKTSPEFYAISRRKLLILTLLSYGLYASVWSYKNWSLYKNANQARMWPLARALFFVLYIHELYGLAHKRAVENGQKIDFDFDPWATAFVVLTVGARLVDSAAAQMQSWLPYKDLTLLAIPICAYILQRVQRLINCAAGDPEGLGNDRFTPWNYAVIVPGVVLWCLTFLGIWATYHR</sequence>
<dbReference type="EMBL" id="MNPW01000015">
    <property type="protein sequence ID" value="ONH50525.1"/>
    <property type="molecule type" value="Genomic_DNA"/>
</dbReference>
<organism evidence="2 3">
    <name type="scientific">Pseudomonas cedrina subsp. cedrina</name>
    <dbReference type="NCBI Taxonomy" id="76762"/>
    <lineage>
        <taxon>Bacteria</taxon>
        <taxon>Pseudomonadati</taxon>
        <taxon>Pseudomonadota</taxon>
        <taxon>Gammaproteobacteria</taxon>
        <taxon>Pseudomonadales</taxon>
        <taxon>Pseudomonadaceae</taxon>
        <taxon>Pseudomonas</taxon>
    </lineage>
</organism>
<gene>
    <name evidence="2" type="ORF">BLL36_25815</name>
</gene>